<organism evidence="4">
    <name type="scientific">Rhizopus microsporus var. microsporus</name>
    <dbReference type="NCBI Taxonomy" id="86635"/>
    <lineage>
        <taxon>Eukaryota</taxon>
        <taxon>Fungi</taxon>
        <taxon>Fungi incertae sedis</taxon>
        <taxon>Mucoromycota</taxon>
        <taxon>Mucoromycotina</taxon>
        <taxon>Mucoromycetes</taxon>
        <taxon>Mucorales</taxon>
        <taxon>Mucorineae</taxon>
        <taxon>Rhizopodaceae</taxon>
        <taxon>Rhizopus</taxon>
    </lineage>
</organism>
<feature type="region of interest" description="Disordered" evidence="2">
    <location>
        <begin position="101"/>
        <end position="137"/>
    </location>
</feature>
<keyword evidence="1" id="KW-0238">DNA-binding</keyword>
<feature type="domain" description="Cas12f1-like TNB" evidence="3">
    <location>
        <begin position="190"/>
        <end position="241"/>
    </location>
</feature>
<sequence length="248" mass="28297">VDDLLPNQNNKIIFANTIKSDGFSVDFVFNKRTTKDASSKTNIDLKLEGFDLEEVKQTYQPMFLDPRRKSVFTAAIAKDRFYLYQGRQRAAEETVNMLVHGGTKYNKKRKKRNRKKKRSKKKKLTANSKEKKSQWKPAKFQMEREKVPLVVFGAGIFGKDSIKLKGNRCSVTGVFWRALKRREAAGDLIAVTIDEYKTSKVCNACSNDPLARMSELKGCSFLVCNTCKTLWQQDVNACKNMLSISLSI</sequence>
<dbReference type="Pfam" id="PF07282">
    <property type="entry name" value="Cas12f1-like_TNB"/>
    <property type="match status" value="1"/>
</dbReference>
<protein>
    <recommendedName>
        <fullName evidence="3">Cas12f1-like TNB domain-containing protein</fullName>
    </recommendedName>
</protein>
<reference evidence="4" key="1">
    <citation type="journal article" date="2016" name="Proc. Natl. Acad. Sci. U.S.A.">
        <title>Lipid metabolic changes in an early divergent fungus govern the establishment of a mutualistic symbiosis with endobacteria.</title>
        <authorList>
            <person name="Lastovetsky O.A."/>
            <person name="Gaspar M.L."/>
            <person name="Mondo S.J."/>
            <person name="LaButti K.M."/>
            <person name="Sandor L."/>
            <person name="Grigoriev I.V."/>
            <person name="Henry S.A."/>
            <person name="Pawlowska T.E."/>
        </authorList>
    </citation>
    <scope>NUCLEOTIDE SEQUENCE [LARGE SCALE GENOMIC DNA]</scope>
    <source>
        <strain evidence="4">ATCC 52814</strain>
    </source>
</reference>
<name>A0A1X0R4W7_RHIZD</name>
<evidence type="ECO:0000256" key="1">
    <source>
        <dbReference type="ARBA" id="ARBA00023125"/>
    </source>
</evidence>
<evidence type="ECO:0000259" key="3">
    <source>
        <dbReference type="Pfam" id="PF07282"/>
    </source>
</evidence>
<dbReference type="OrthoDB" id="2237019at2759"/>
<dbReference type="VEuPathDB" id="FungiDB:BCV72DRAFT_206230"/>
<feature type="non-terminal residue" evidence="4">
    <location>
        <position position="1"/>
    </location>
</feature>
<dbReference type="GO" id="GO:0003677">
    <property type="term" value="F:DNA binding"/>
    <property type="evidence" value="ECO:0007669"/>
    <property type="project" value="UniProtKB-KW"/>
</dbReference>
<proteinExistence type="predicted"/>
<feature type="compositionally biased region" description="Basic residues" evidence="2">
    <location>
        <begin position="105"/>
        <end position="124"/>
    </location>
</feature>
<dbReference type="Proteomes" id="UP000242414">
    <property type="component" value="Unassembled WGS sequence"/>
</dbReference>
<dbReference type="EMBL" id="KV921911">
    <property type="protein sequence ID" value="ORE07042.1"/>
    <property type="molecule type" value="Genomic_DNA"/>
</dbReference>
<accession>A0A1X0R4W7</accession>
<dbReference type="AlphaFoldDB" id="A0A1X0R4W7"/>
<evidence type="ECO:0000256" key="2">
    <source>
        <dbReference type="SAM" id="MobiDB-lite"/>
    </source>
</evidence>
<gene>
    <name evidence="4" type="ORF">BCV72DRAFT_206230</name>
</gene>
<dbReference type="InterPro" id="IPR010095">
    <property type="entry name" value="Cas12f1-like_TNB"/>
</dbReference>
<evidence type="ECO:0000313" key="4">
    <source>
        <dbReference type="EMBL" id="ORE07042.1"/>
    </source>
</evidence>